<reference evidence="2" key="1">
    <citation type="submission" date="2016-10" db="EMBL/GenBank/DDBJ databases">
        <authorList>
            <person name="Varghese N."/>
            <person name="Submissions S."/>
        </authorList>
    </citation>
    <scope>NUCLEOTIDE SEQUENCE [LARGE SCALE GENOMIC DNA]</scope>
    <source>
        <strain evidence="2">Gh-48</strain>
    </source>
</reference>
<proteinExistence type="predicted"/>
<accession>A0A1H8QTJ9</accession>
<keyword evidence="2" id="KW-1185">Reference proteome</keyword>
<gene>
    <name evidence="1" type="ORF">SAMN05192574_109130</name>
</gene>
<sequence>MTYFLIFVICFIAAAGISVAIKNKKIKSLVALMAKNGFSPNNIIEFQDNVIGLNIDTNRLSIADIKNKDIINLQFDSIRDYEIQKNGLTVYKKSGTVGRAIVGGILFGGVGAIAGAATSKSKGREKVESANFKIFTNDFNNPSLIIKIFDKNQHDKIKDKLLNNAQLMADKLAIVIEKQASV</sequence>
<dbReference type="EMBL" id="FOCL01000009">
    <property type="protein sequence ID" value="SEO57184.1"/>
    <property type="molecule type" value="Genomic_DNA"/>
</dbReference>
<evidence type="ECO:0000313" key="1">
    <source>
        <dbReference type="EMBL" id="SEO57184.1"/>
    </source>
</evidence>
<dbReference type="AlphaFoldDB" id="A0A1H8QTJ9"/>
<organism evidence="1 2">
    <name type="scientific">Mucilaginibacter gossypiicola</name>
    <dbReference type="NCBI Taxonomy" id="551995"/>
    <lineage>
        <taxon>Bacteria</taxon>
        <taxon>Pseudomonadati</taxon>
        <taxon>Bacteroidota</taxon>
        <taxon>Sphingobacteriia</taxon>
        <taxon>Sphingobacteriales</taxon>
        <taxon>Sphingobacteriaceae</taxon>
        <taxon>Mucilaginibacter</taxon>
    </lineage>
</organism>
<protein>
    <submittedName>
        <fullName evidence="1">Uncharacterized protein</fullName>
    </submittedName>
</protein>
<dbReference type="RefSeq" id="WP_091216647.1">
    <property type="nucleotide sequence ID" value="NZ_FOCL01000009.1"/>
</dbReference>
<evidence type="ECO:0000313" key="2">
    <source>
        <dbReference type="Proteomes" id="UP000198942"/>
    </source>
</evidence>
<dbReference type="Proteomes" id="UP000198942">
    <property type="component" value="Unassembled WGS sequence"/>
</dbReference>
<name>A0A1H8QTJ9_9SPHI</name>